<evidence type="ECO:0000256" key="2">
    <source>
        <dbReference type="ARBA" id="ARBA00022448"/>
    </source>
</evidence>
<dbReference type="InterPro" id="IPR006311">
    <property type="entry name" value="TAT_signal"/>
</dbReference>
<reference evidence="7" key="1">
    <citation type="journal article" date="2019" name="Int. J. Syst. Evol. Microbiol.">
        <title>The Global Catalogue of Microorganisms (GCM) 10K type strain sequencing project: providing services to taxonomists for standard genome sequencing and annotation.</title>
        <authorList>
            <consortium name="The Broad Institute Genomics Platform"/>
            <consortium name="The Broad Institute Genome Sequencing Center for Infectious Disease"/>
            <person name="Wu L."/>
            <person name="Ma J."/>
        </authorList>
    </citation>
    <scope>NUCLEOTIDE SEQUENCE [LARGE SCALE GENOMIC DNA]</scope>
    <source>
        <strain evidence="7">JCM 17810</strain>
    </source>
</reference>
<comment type="caution">
    <text evidence="6">The sequence shown here is derived from an EMBL/GenBank/DDBJ whole genome shotgun (WGS) entry which is preliminary data.</text>
</comment>
<keyword evidence="3 5" id="KW-0732">Signal</keyword>
<dbReference type="Pfam" id="PF13416">
    <property type="entry name" value="SBP_bac_8"/>
    <property type="match status" value="1"/>
</dbReference>
<name>A0ABP8LEX9_9MICO</name>
<evidence type="ECO:0000256" key="1">
    <source>
        <dbReference type="ARBA" id="ARBA00008520"/>
    </source>
</evidence>
<protein>
    <recommendedName>
        <fullName evidence="8">Extracellular solute-binding protein</fullName>
    </recommendedName>
</protein>
<keyword evidence="2" id="KW-0813">Transport</keyword>
<feature type="chain" id="PRO_5045825336" description="Extracellular solute-binding protein" evidence="5">
    <location>
        <begin position="24"/>
        <end position="481"/>
    </location>
</feature>
<feature type="region of interest" description="Disordered" evidence="4">
    <location>
        <begin position="24"/>
        <end position="46"/>
    </location>
</feature>
<keyword evidence="7" id="KW-1185">Reference proteome</keyword>
<evidence type="ECO:0000313" key="6">
    <source>
        <dbReference type="EMBL" id="GAA4428418.1"/>
    </source>
</evidence>
<sequence length="481" mass="51785">MSVLSRRRFIGGLSAVTIAGALASCSESPPPEPNGGGNGGGGGGGGSGLRWWDHFGGLQDLHADWATDWSQELGVNIEYSYNEPSQHTEALQLANQSDQLPDVYSNTLGLPLPALVEAGWLHPIEISDEAMARLPEGAFTDGITMLDGQIYGLPALSDRQYWACTWFNEEIRQEVGFEGPKSYDDMRAALQAIADHGEYAPMTLALGDSGRIGDQVDDLAQAAGFPGWQGQRYDTGEYAYHHESYIEVIEFLKEISDNGWLLPGSSSFGITDARGRWAAGNIGFFIDGPWSPGGCRALNPDHLPRMATSGQLTPGGEELIITRGAPAPTWFVASSTGNAEAASGLVESFTADDYQVGLAEAMDQPPINLDAVEKADVIEPYAWLVADFQKRVFRAPEPQVRNIEVTEAQALISPVSPEIGNIVQGYLGGDISDLEGELTKLSAAHSEALDAAIEQARAEGADVSREDWAFPDWERGTDYTY</sequence>
<dbReference type="RefSeq" id="WP_345217039.1">
    <property type="nucleotide sequence ID" value="NZ_BAABGN010000012.1"/>
</dbReference>
<dbReference type="InterPro" id="IPR019546">
    <property type="entry name" value="TAT_signal_bac_arc"/>
</dbReference>
<dbReference type="PROSITE" id="PS51257">
    <property type="entry name" value="PROKAR_LIPOPROTEIN"/>
    <property type="match status" value="1"/>
</dbReference>
<dbReference type="Gene3D" id="3.40.190.10">
    <property type="entry name" value="Periplasmic binding protein-like II"/>
    <property type="match status" value="1"/>
</dbReference>
<dbReference type="EMBL" id="BAABGN010000012">
    <property type="protein sequence ID" value="GAA4428418.1"/>
    <property type="molecule type" value="Genomic_DNA"/>
</dbReference>
<dbReference type="PROSITE" id="PS51318">
    <property type="entry name" value="TAT"/>
    <property type="match status" value="1"/>
</dbReference>
<dbReference type="Proteomes" id="UP001500622">
    <property type="component" value="Unassembled WGS sequence"/>
</dbReference>
<accession>A0ABP8LEX9</accession>
<evidence type="ECO:0000256" key="3">
    <source>
        <dbReference type="ARBA" id="ARBA00022729"/>
    </source>
</evidence>
<dbReference type="SUPFAM" id="SSF53850">
    <property type="entry name" value="Periplasmic binding protein-like II"/>
    <property type="match status" value="1"/>
</dbReference>
<gene>
    <name evidence="6" type="ORF">GCM10023169_29520</name>
</gene>
<evidence type="ECO:0008006" key="8">
    <source>
        <dbReference type="Google" id="ProtNLM"/>
    </source>
</evidence>
<evidence type="ECO:0000256" key="5">
    <source>
        <dbReference type="SAM" id="SignalP"/>
    </source>
</evidence>
<feature type="signal peptide" evidence="5">
    <location>
        <begin position="1"/>
        <end position="23"/>
    </location>
</feature>
<dbReference type="PANTHER" id="PTHR30061">
    <property type="entry name" value="MALTOSE-BINDING PERIPLASMIC PROTEIN"/>
    <property type="match status" value="1"/>
</dbReference>
<proteinExistence type="inferred from homology"/>
<dbReference type="NCBIfam" id="TIGR01409">
    <property type="entry name" value="TAT_signal_seq"/>
    <property type="match status" value="1"/>
</dbReference>
<organism evidence="6 7">
    <name type="scientific">Georgenia halophila</name>
    <dbReference type="NCBI Taxonomy" id="620889"/>
    <lineage>
        <taxon>Bacteria</taxon>
        <taxon>Bacillati</taxon>
        <taxon>Actinomycetota</taxon>
        <taxon>Actinomycetes</taxon>
        <taxon>Micrococcales</taxon>
        <taxon>Bogoriellaceae</taxon>
        <taxon>Georgenia</taxon>
    </lineage>
</organism>
<evidence type="ECO:0000313" key="7">
    <source>
        <dbReference type="Proteomes" id="UP001500622"/>
    </source>
</evidence>
<feature type="compositionally biased region" description="Gly residues" evidence="4">
    <location>
        <begin position="34"/>
        <end position="46"/>
    </location>
</feature>
<dbReference type="InterPro" id="IPR006059">
    <property type="entry name" value="SBP"/>
</dbReference>
<dbReference type="PANTHER" id="PTHR30061:SF50">
    <property type="entry name" value="MALTOSE_MALTODEXTRIN-BINDING PERIPLASMIC PROTEIN"/>
    <property type="match status" value="1"/>
</dbReference>
<evidence type="ECO:0000256" key="4">
    <source>
        <dbReference type="SAM" id="MobiDB-lite"/>
    </source>
</evidence>
<comment type="similarity">
    <text evidence="1">Belongs to the bacterial solute-binding protein 1 family.</text>
</comment>